<feature type="compositionally biased region" description="Basic and acidic residues" evidence="1">
    <location>
        <begin position="212"/>
        <end position="222"/>
    </location>
</feature>
<evidence type="ECO:0000256" key="1">
    <source>
        <dbReference type="SAM" id="MobiDB-lite"/>
    </source>
</evidence>
<organism evidence="2 3">
    <name type="scientific">Holospora curviuscula</name>
    <dbReference type="NCBI Taxonomy" id="1082868"/>
    <lineage>
        <taxon>Bacteria</taxon>
        <taxon>Pseudomonadati</taxon>
        <taxon>Pseudomonadota</taxon>
        <taxon>Alphaproteobacteria</taxon>
        <taxon>Holosporales</taxon>
        <taxon>Holosporaceae</taxon>
        <taxon>Holospora</taxon>
    </lineage>
</organism>
<feature type="compositionally biased region" description="Low complexity" evidence="1">
    <location>
        <begin position="93"/>
        <end position="103"/>
    </location>
</feature>
<feature type="compositionally biased region" description="Basic and acidic residues" evidence="1">
    <location>
        <begin position="128"/>
        <end position="143"/>
    </location>
</feature>
<evidence type="ECO:0000313" key="3">
    <source>
        <dbReference type="Proteomes" id="UP000239425"/>
    </source>
</evidence>
<accession>A0A2S5R719</accession>
<dbReference type="Proteomes" id="UP000239425">
    <property type="component" value="Unassembled WGS sequence"/>
</dbReference>
<name>A0A2S5R719_9PROT</name>
<feature type="compositionally biased region" description="Acidic residues" evidence="1">
    <location>
        <begin position="262"/>
        <end position="271"/>
    </location>
</feature>
<feature type="compositionally biased region" description="Polar residues" evidence="1">
    <location>
        <begin position="83"/>
        <end position="92"/>
    </location>
</feature>
<evidence type="ECO:0000313" key="2">
    <source>
        <dbReference type="EMBL" id="PPE03118.1"/>
    </source>
</evidence>
<feature type="region of interest" description="Disordered" evidence="1">
    <location>
        <begin position="128"/>
        <end position="228"/>
    </location>
</feature>
<feature type="compositionally biased region" description="Basic and acidic residues" evidence="1">
    <location>
        <begin position="346"/>
        <end position="355"/>
    </location>
</feature>
<keyword evidence="3" id="KW-1185">Reference proteome</keyword>
<feature type="compositionally biased region" description="Basic and acidic residues" evidence="1">
    <location>
        <begin position="192"/>
        <end position="204"/>
    </location>
</feature>
<feature type="region of interest" description="Disordered" evidence="1">
    <location>
        <begin position="27"/>
        <end position="107"/>
    </location>
</feature>
<reference evidence="2 3" key="1">
    <citation type="submission" date="2017-11" db="EMBL/GenBank/DDBJ databases">
        <title>Comparative genomic analysis of Holospora spp., intranuclear symbionts of paramecia.</title>
        <authorList>
            <person name="Garushyants S.K."/>
            <person name="Beliavskaya A."/>
            <person name="Malko D.B."/>
            <person name="Logacheva M.D."/>
            <person name="Rautian M.S."/>
            <person name="Gelfand M.S."/>
        </authorList>
    </citation>
    <scope>NUCLEOTIDE SEQUENCE [LARGE SCALE GENOMIC DNA]</scope>
    <source>
        <strain evidence="3">02AZ16</strain>
    </source>
</reference>
<gene>
    <name evidence="2" type="ORF">HCUR_01441</name>
</gene>
<feature type="region of interest" description="Disordered" evidence="1">
    <location>
        <begin position="251"/>
        <end position="355"/>
    </location>
</feature>
<sequence>MDKKIFLFYLLIGYALPGFSKNRWEDVEEDLEQDEKSTKKRKEALSSSRNKKIKASREDNGENNKNQKEASSRKRKNDIFDISKSTPQLLGASSQSSQSTQVRRSVEDQFEKALNNDKTKEILLDFVEPKTEKTASKLKESIRDFSSGTKSLNSTIDPQDSKISTQNSEKGSEKGSEIVSSPTSEIVFPPNKEADKVADSEGVGKSDLASNTEDKALSEKSLKNKAKNNFIKAKNALLGWGRRFRKGASAMKNAFKKKPEAENEEWEDDRDSLEPEAKKPHENIQALQVLSGPEEETITQKSKSKESEPLKPSNEVVDKKDRTSKKRNNKPKAPIIDSIGSRVRKNHDDLKSKEK</sequence>
<dbReference type="AlphaFoldDB" id="A0A2S5R719"/>
<protein>
    <submittedName>
        <fullName evidence="2">Uncharacterized protein</fullName>
    </submittedName>
</protein>
<feature type="compositionally biased region" description="Polar residues" evidence="1">
    <location>
        <begin position="144"/>
        <end position="169"/>
    </location>
</feature>
<feature type="compositionally biased region" description="Basic and acidic residues" evidence="1">
    <location>
        <begin position="272"/>
        <end position="282"/>
    </location>
</feature>
<proteinExistence type="predicted"/>
<feature type="compositionally biased region" description="Basic and acidic residues" evidence="1">
    <location>
        <begin position="55"/>
        <end position="81"/>
    </location>
</feature>
<dbReference type="EMBL" id="PHHC01000137">
    <property type="protein sequence ID" value="PPE03118.1"/>
    <property type="molecule type" value="Genomic_DNA"/>
</dbReference>
<comment type="caution">
    <text evidence="2">The sequence shown here is derived from an EMBL/GenBank/DDBJ whole genome shotgun (WGS) entry which is preliminary data.</text>
</comment>